<keyword evidence="3" id="KW-1185">Reference proteome</keyword>
<dbReference type="EMBL" id="JACHJP010000002">
    <property type="protein sequence ID" value="MBB4915336.1"/>
    <property type="molecule type" value="Genomic_DNA"/>
</dbReference>
<sequence length="80" mass="8761">MALELQSHVEKFWKQHKVAIVNDLTIADPHTYYVPAGAASIFIRNGDGEPTPESARVGGLPRHAPGISGRKHTITGSFRR</sequence>
<organism evidence="2 3">
    <name type="scientific">Streptosporangium saharense</name>
    <dbReference type="NCBI Taxonomy" id="1706840"/>
    <lineage>
        <taxon>Bacteria</taxon>
        <taxon>Bacillati</taxon>
        <taxon>Actinomycetota</taxon>
        <taxon>Actinomycetes</taxon>
        <taxon>Streptosporangiales</taxon>
        <taxon>Streptosporangiaceae</taxon>
        <taxon>Streptosporangium</taxon>
    </lineage>
</organism>
<gene>
    <name evidence="2" type="ORF">FHS44_002421</name>
</gene>
<dbReference type="RefSeq" id="WP_184714013.1">
    <property type="nucleotide sequence ID" value="NZ_JACHJP010000002.1"/>
</dbReference>
<reference evidence="2 3" key="1">
    <citation type="submission" date="2020-08" db="EMBL/GenBank/DDBJ databases">
        <title>Genomic Encyclopedia of Type Strains, Phase III (KMG-III): the genomes of soil and plant-associated and newly described type strains.</title>
        <authorList>
            <person name="Whitman W."/>
        </authorList>
    </citation>
    <scope>NUCLEOTIDE SEQUENCE [LARGE SCALE GENOMIC DNA]</scope>
    <source>
        <strain evidence="2 3">CECT 8840</strain>
    </source>
</reference>
<name>A0A7W7QKN6_9ACTN</name>
<accession>A0A7W7QKN6</accession>
<dbReference type="AlphaFoldDB" id="A0A7W7QKN6"/>
<feature type="region of interest" description="Disordered" evidence="1">
    <location>
        <begin position="45"/>
        <end position="80"/>
    </location>
</feature>
<feature type="compositionally biased region" description="Basic residues" evidence="1">
    <location>
        <begin position="69"/>
        <end position="80"/>
    </location>
</feature>
<proteinExistence type="predicted"/>
<evidence type="ECO:0000256" key="1">
    <source>
        <dbReference type="SAM" id="MobiDB-lite"/>
    </source>
</evidence>
<dbReference type="Proteomes" id="UP000552644">
    <property type="component" value="Unassembled WGS sequence"/>
</dbReference>
<evidence type="ECO:0000313" key="3">
    <source>
        <dbReference type="Proteomes" id="UP000552644"/>
    </source>
</evidence>
<comment type="caution">
    <text evidence="2">The sequence shown here is derived from an EMBL/GenBank/DDBJ whole genome shotgun (WGS) entry which is preliminary data.</text>
</comment>
<evidence type="ECO:0000313" key="2">
    <source>
        <dbReference type="EMBL" id="MBB4915336.1"/>
    </source>
</evidence>
<protein>
    <submittedName>
        <fullName evidence="2">Uncharacterized protein</fullName>
    </submittedName>
</protein>